<evidence type="ECO:0000259" key="2">
    <source>
        <dbReference type="Pfam" id="PF22230"/>
    </source>
</evidence>
<proteinExistence type="predicted"/>
<dbReference type="EMBL" id="FOIF01000018">
    <property type="protein sequence ID" value="SES90781.1"/>
    <property type="molecule type" value="Genomic_DNA"/>
</dbReference>
<organism evidence="3 4">
    <name type="scientific">Anaerobranca gottschalkii DSM 13577</name>
    <dbReference type="NCBI Taxonomy" id="1120990"/>
    <lineage>
        <taxon>Bacteria</taxon>
        <taxon>Bacillati</taxon>
        <taxon>Bacillota</taxon>
        <taxon>Clostridia</taxon>
        <taxon>Eubacteriales</taxon>
        <taxon>Proteinivoracaceae</taxon>
        <taxon>Anaerobranca</taxon>
    </lineage>
</organism>
<dbReference type="AlphaFoldDB" id="A0A1I0AAS3"/>
<evidence type="ECO:0000259" key="1">
    <source>
        <dbReference type="Pfam" id="PF09455"/>
    </source>
</evidence>
<feature type="domain" description="CRISPR system endoribonuclease Csx1-like HEPN" evidence="1">
    <location>
        <begin position="385"/>
        <end position="455"/>
    </location>
</feature>
<dbReference type="SUPFAM" id="SSF160980">
    <property type="entry name" value="SSO1389-like"/>
    <property type="match status" value="1"/>
</dbReference>
<dbReference type="InterPro" id="IPR019016">
    <property type="entry name" value="Csx1-like_HEPN"/>
</dbReference>
<dbReference type="InterPro" id="IPR010171">
    <property type="entry name" value="CRISPR_Csx1"/>
</dbReference>
<dbReference type="Pfam" id="PF22230">
    <property type="entry name" value="Csx1_CARF"/>
    <property type="match status" value="1"/>
</dbReference>
<feature type="domain" description="CRISPR system endoribonuclease Csx1 CARF" evidence="2">
    <location>
        <begin position="36"/>
        <end position="188"/>
    </location>
</feature>
<evidence type="ECO:0000313" key="3">
    <source>
        <dbReference type="EMBL" id="SES90781.1"/>
    </source>
</evidence>
<name>A0A1I0AAS3_9FIRM</name>
<gene>
    <name evidence="3" type="ORF">SAMN03080614_101830</name>
</gene>
<dbReference type="Gene3D" id="3.40.50.10640">
    <property type="entry name" value="SSO1389-like"/>
    <property type="match status" value="1"/>
</dbReference>
<reference evidence="4" key="1">
    <citation type="submission" date="2016-10" db="EMBL/GenBank/DDBJ databases">
        <authorList>
            <person name="Varghese N."/>
            <person name="Submissions S."/>
        </authorList>
    </citation>
    <scope>NUCLEOTIDE SEQUENCE [LARGE SCALE GENOMIC DNA]</scope>
    <source>
        <strain evidence="4">DSM 13577</strain>
    </source>
</reference>
<dbReference type="NCBIfam" id="TIGR01897">
    <property type="entry name" value="cas_MJ1666"/>
    <property type="match status" value="1"/>
</dbReference>
<keyword evidence="4" id="KW-1185">Reference proteome</keyword>
<dbReference type="OrthoDB" id="2080251at2"/>
<dbReference type="RefSeq" id="WP_091350392.1">
    <property type="nucleotide sequence ID" value="NZ_FOIF01000018.1"/>
</dbReference>
<dbReference type="Gene3D" id="1.10.3740.10">
    <property type="entry name" value="SSO1389-like domains"/>
    <property type="match status" value="1"/>
</dbReference>
<accession>A0A1I0AAS3</accession>
<dbReference type="Proteomes" id="UP000243819">
    <property type="component" value="Unassembled WGS sequence"/>
</dbReference>
<dbReference type="InterPro" id="IPR027419">
    <property type="entry name" value="CRISPR-assoc_Csx1_C"/>
</dbReference>
<sequence length="473" mass="55627">MNVIYQIARMEDSKKIFCISFEEGDCEREKFEKESSLSSFVVRDYFKDSKQENSEAVIFYPVSIVLNERLLKNLKTNVKYSNNTELINKLENVFEKPTEYLKNPKDVIKLFPFEEEKDDYLVLSSFGTYLNNIEVKGSYSDIVLTILADMVTRYLHKDVTSFYIDISSGYNFYISALLEAARHFSVFATLYNWDNKEKIPKVYTVFTDPILGNNVSKYNVYVEQQHYLAFFNSPVNKEDVCQNDLKFIKDSIYTKKELRKNKNSLRTKLLKFSFLYSAIKNNLPLYIIDSFLECHKEEEIKEEIIDLMKFIIIEIENKGYECSPNLNKSAFVKSLLSLALYRGILTSLKNTFEKINIANFKADGVDMEVIRNVFEEVYINFNMESNYKLLSSEINNLLKNKSKIDDNNQWVPLWKIIGEKSEGEIDQRNFFAHCGMERNVVDLKKSTDKIWIKYNNYFSSRKGNIENWIKEKI</sequence>
<dbReference type="STRING" id="1120990.SAMN03080614_101830"/>
<dbReference type="InterPro" id="IPR053857">
    <property type="entry name" value="Csx1_CARF"/>
</dbReference>
<protein>
    <submittedName>
        <fullName evidence="3">CRISPR-associated protein Csx1</fullName>
    </submittedName>
</protein>
<evidence type="ECO:0000313" key="4">
    <source>
        <dbReference type="Proteomes" id="UP000243819"/>
    </source>
</evidence>
<dbReference type="Pfam" id="PF09455">
    <property type="entry name" value="Csx1_HEPN"/>
    <property type="match status" value="1"/>
</dbReference>